<feature type="transmembrane region" description="Helical" evidence="5">
    <location>
        <begin position="273"/>
        <end position="295"/>
    </location>
</feature>
<evidence type="ECO:0000256" key="4">
    <source>
        <dbReference type="ARBA" id="ARBA00023136"/>
    </source>
</evidence>
<comment type="subcellular location">
    <subcellularLocation>
        <location evidence="1">Endomembrane system</location>
        <topology evidence="1">Multi-pass membrane protein</topology>
    </subcellularLocation>
</comment>
<evidence type="ECO:0000256" key="1">
    <source>
        <dbReference type="ARBA" id="ARBA00004127"/>
    </source>
</evidence>
<reference evidence="6" key="1">
    <citation type="submission" date="2020-05" db="EMBL/GenBank/DDBJ databases">
        <authorList>
            <person name="Chiriac C."/>
            <person name="Salcher M."/>
            <person name="Ghai R."/>
            <person name="Kavagutti S V."/>
        </authorList>
    </citation>
    <scope>NUCLEOTIDE SEQUENCE</scope>
</reference>
<dbReference type="AlphaFoldDB" id="A0A6J6K3Y8"/>
<feature type="transmembrane region" description="Helical" evidence="5">
    <location>
        <begin position="301"/>
        <end position="322"/>
    </location>
</feature>
<evidence type="ECO:0000256" key="5">
    <source>
        <dbReference type="SAM" id="Phobius"/>
    </source>
</evidence>
<evidence type="ECO:0000256" key="3">
    <source>
        <dbReference type="ARBA" id="ARBA00022989"/>
    </source>
</evidence>
<feature type="transmembrane region" description="Helical" evidence="5">
    <location>
        <begin position="172"/>
        <end position="190"/>
    </location>
</feature>
<dbReference type="PANTHER" id="PTHR31851">
    <property type="entry name" value="FE(2+)/MN(2+) TRANSPORTER PCL1"/>
    <property type="match status" value="1"/>
</dbReference>
<gene>
    <name evidence="6" type="ORF">UFOPK2158_00726</name>
</gene>
<evidence type="ECO:0000313" key="6">
    <source>
        <dbReference type="EMBL" id="CAB4642549.1"/>
    </source>
</evidence>
<accession>A0A6J6K3Y8</accession>
<evidence type="ECO:0000256" key="2">
    <source>
        <dbReference type="ARBA" id="ARBA00022692"/>
    </source>
</evidence>
<proteinExistence type="predicted"/>
<sequence length="358" mass="37571">MKKPQHIQAVPFFPAIVSDHKRRNPIQPGQFFTGGDRGALFPRDGENIGGQVFDLAKGNAPGQISANWPHIVAIYLAKQGVVVIHGLPSVTELMSAGWEIFHHTPTRSPARRSPSPEYAVEVSDIHGLEPHRVTFSAHLNRLRAGVLGANDGIVSIAALVIGVAAATSDLSAILIAGVAGIIAGSLSMAIGEYVSVSSQRDSEASLIARERQELIDQPEAELQELADIYQAKGLSKKTAQLVAQELTDHDAFRAHLDAELGIDENQLTNPWHAALSSALSFLAGATLPMAAIALTPGDARLPVTFLASLVALAITGAAGAYLGNSRPLRPVLRVTLGGGLALALTWAIGHLLGSGVAL</sequence>
<keyword evidence="3 5" id="KW-1133">Transmembrane helix</keyword>
<keyword evidence="2 5" id="KW-0812">Transmembrane</keyword>
<dbReference type="GO" id="GO:0005384">
    <property type="term" value="F:manganese ion transmembrane transporter activity"/>
    <property type="evidence" value="ECO:0007669"/>
    <property type="project" value="InterPro"/>
</dbReference>
<dbReference type="GO" id="GO:0012505">
    <property type="term" value="C:endomembrane system"/>
    <property type="evidence" value="ECO:0007669"/>
    <property type="project" value="UniProtKB-SubCell"/>
</dbReference>
<dbReference type="CDD" id="cd02432">
    <property type="entry name" value="Nodulin-21_like_1"/>
    <property type="match status" value="1"/>
</dbReference>
<name>A0A6J6K3Y8_9ZZZZ</name>
<feature type="transmembrane region" description="Helical" evidence="5">
    <location>
        <begin position="144"/>
        <end position="166"/>
    </location>
</feature>
<keyword evidence="4 5" id="KW-0472">Membrane</keyword>
<organism evidence="6">
    <name type="scientific">freshwater metagenome</name>
    <dbReference type="NCBI Taxonomy" id="449393"/>
    <lineage>
        <taxon>unclassified sequences</taxon>
        <taxon>metagenomes</taxon>
        <taxon>ecological metagenomes</taxon>
    </lineage>
</organism>
<dbReference type="EMBL" id="CAEZVY010000064">
    <property type="protein sequence ID" value="CAB4642549.1"/>
    <property type="molecule type" value="Genomic_DNA"/>
</dbReference>
<dbReference type="GO" id="GO:0030026">
    <property type="term" value="P:intracellular manganese ion homeostasis"/>
    <property type="evidence" value="ECO:0007669"/>
    <property type="project" value="InterPro"/>
</dbReference>
<feature type="transmembrane region" description="Helical" evidence="5">
    <location>
        <begin position="334"/>
        <end position="353"/>
    </location>
</feature>
<dbReference type="InterPro" id="IPR008217">
    <property type="entry name" value="Ccc1_fam"/>
</dbReference>
<dbReference type="Pfam" id="PF01988">
    <property type="entry name" value="VIT1"/>
    <property type="match status" value="1"/>
</dbReference>
<protein>
    <submittedName>
        <fullName evidence="6">Unannotated protein</fullName>
    </submittedName>
</protein>